<feature type="domain" description="N-acetyltransferase" evidence="1">
    <location>
        <begin position="33"/>
        <end position="191"/>
    </location>
</feature>
<sequence>MPYNEYQQEVAEPLPDWVPRELPSKVVKEGRFCTLVPLDLEKHSQDLFEAFELVGDGRTWTYLRLGPFSTVAEFKKGWEDLPKEATDVFFSIIDNNTNKPVGLFNLRRCDPHNGTIEEGYVTFSPLLQRTKMATEANYLLASYVFDELKYRRYEWQCVNFNKPSANAAMRLGFKYEGTLRQNMVFKGRTRDTIWLSIIDNEWNTCKKAFELWLQDDNFDSEGNQIQRLQDIRESLL</sequence>
<dbReference type="EMBL" id="PUHR01000018">
    <property type="protein sequence ID" value="KAG0670895.1"/>
    <property type="molecule type" value="Genomic_DNA"/>
</dbReference>
<dbReference type="InterPro" id="IPR000182">
    <property type="entry name" value="GNAT_dom"/>
</dbReference>
<dbReference type="PANTHER" id="PTHR43441">
    <property type="entry name" value="RIBOSOMAL-PROTEIN-SERINE ACETYLTRANSFERASE"/>
    <property type="match status" value="1"/>
</dbReference>
<evidence type="ECO:0000313" key="2">
    <source>
        <dbReference type="EMBL" id="KAG0670895.1"/>
    </source>
</evidence>
<protein>
    <recommendedName>
        <fullName evidence="1">N-acetyltransferase domain-containing protein</fullName>
    </recommendedName>
</protein>
<dbReference type="Pfam" id="PF13302">
    <property type="entry name" value="Acetyltransf_3"/>
    <property type="match status" value="1"/>
</dbReference>
<keyword evidence="3" id="KW-1185">Reference proteome</keyword>
<accession>A0A9P6WE98</accession>
<dbReference type="InterPro" id="IPR016181">
    <property type="entry name" value="Acyl_CoA_acyltransferase"/>
</dbReference>
<proteinExistence type="predicted"/>
<dbReference type="SUPFAM" id="SSF55729">
    <property type="entry name" value="Acyl-CoA N-acyltransferases (Nat)"/>
    <property type="match status" value="1"/>
</dbReference>
<name>A0A9P6WE98_MAUEX</name>
<gene>
    <name evidence="2" type="ORF">C6P45_001660</name>
</gene>
<dbReference type="GO" id="GO:0008999">
    <property type="term" value="F:protein-N-terminal-alanine acetyltransferase activity"/>
    <property type="evidence" value="ECO:0007669"/>
    <property type="project" value="TreeGrafter"/>
</dbReference>
<dbReference type="Proteomes" id="UP000750334">
    <property type="component" value="Unassembled WGS sequence"/>
</dbReference>
<dbReference type="AlphaFoldDB" id="A0A9P6WE98"/>
<dbReference type="PANTHER" id="PTHR43441:SF2">
    <property type="entry name" value="FAMILY ACETYLTRANSFERASE, PUTATIVE (AFU_ORTHOLOGUE AFUA_7G00850)-RELATED"/>
    <property type="match status" value="1"/>
</dbReference>
<evidence type="ECO:0000313" key="3">
    <source>
        <dbReference type="Proteomes" id="UP000750334"/>
    </source>
</evidence>
<reference evidence="2 3" key="1">
    <citation type="submission" date="2020-11" db="EMBL/GenBank/DDBJ databases">
        <title>Kefir isolates.</title>
        <authorList>
            <person name="Marcisauskas S."/>
            <person name="Kim Y."/>
            <person name="Blasche S."/>
        </authorList>
    </citation>
    <scope>NUCLEOTIDE SEQUENCE [LARGE SCALE GENOMIC DNA]</scope>
    <source>
        <strain evidence="2 3">OG2</strain>
    </source>
</reference>
<dbReference type="OrthoDB" id="41238at2759"/>
<comment type="caution">
    <text evidence="2">The sequence shown here is derived from an EMBL/GenBank/DDBJ whole genome shotgun (WGS) entry which is preliminary data.</text>
</comment>
<dbReference type="Gene3D" id="3.40.630.30">
    <property type="match status" value="1"/>
</dbReference>
<dbReference type="PROSITE" id="PS51186">
    <property type="entry name" value="GNAT"/>
    <property type="match status" value="1"/>
</dbReference>
<evidence type="ECO:0000259" key="1">
    <source>
        <dbReference type="PROSITE" id="PS51186"/>
    </source>
</evidence>
<organism evidence="2 3">
    <name type="scientific">Maudiozyma exigua</name>
    <name type="common">Yeast</name>
    <name type="synonym">Kazachstania exigua</name>
    <dbReference type="NCBI Taxonomy" id="34358"/>
    <lineage>
        <taxon>Eukaryota</taxon>
        <taxon>Fungi</taxon>
        <taxon>Dikarya</taxon>
        <taxon>Ascomycota</taxon>
        <taxon>Saccharomycotina</taxon>
        <taxon>Saccharomycetes</taxon>
        <taxon>Saccharomycetales</taxon>
        <taxon>Saccharomycetaceae</taxon>
        <taxon>Maudiozyma</taxon>
    </lineage>
</organism>
<dbReference type="InterPro" id="IPR051908">
    <property type="entry name" value="Ribosomal_N-acetyltransferase"/>
</dbReference>
<dbReference type="FunFam" id="3.40.630.30:FF:000047">
    <property type="entry name" value="Acetyltransferase, GNAT family"/>
    <property type="match status" value="1"/>
</dbReference>
<dbReference type="GO" id="GO:1990189">
    <property type="term" value="F:protein N-terminal-serine acetyltransferase activity"/>
    <property type="evidence" value="ECO:0007669"/>
    <property type="project" value="TreeGrafter"/>
</dbReference>